<dbReference type="Proteomes" id="UP000316621">
    <property type="component" value="Chromosome 7"/>
</dbReference>
<proteinExistence type="predicted"/>
<reference evidence="1 2" key="1">
    <citation type="journal article" date="2018" name="Science">
        <title>The opium poppy genome and morphinan production.</title>
        <authorList>
            <person name="Guo L."/>
            <person name="Winzer T."/>
            <person name="Yang X."/>
            <person name="Li Y."/>
            <person name="Ning Z."/>
            <person name="He Z."/>
            <person name="Teodor R."/>
            <person name="Lu Y."/>
            <person name="Bowser T.A."/>
            <person name="Graham I.A."/>
            <person name="Ye K."/>
        </authorList>
    </citation>
    <scope>NUCLEOTIDE SEQUENCE [LARGE SCALE GENOMIC DNA]</scope>
    <source>
        <strain evidence="2">cv. HN1</strain>
        <tissue evidence="1">Leaves</tissue>
    </source>
</reference>
<organism evidence="1 2">
    <name type="scientific">Papaver somniferum</name>
    <name type="common">Opium poppy</name>
    <dbReference type="NCBI Taxonomy" id="3469"/>
    <lineage>
        <taxon>Eukaryota</taxon>
        <taxon>Viridiplantae</taxon>
        <taxon>Streptophyta</taxon>
        <taxon>Embryophyta</taxon>
        <taxon>Tracheophyta</taxon>
        <taxon>Spermatophyta</taxon>
        <taxon>Magnoliopsida</taxon>
        <taxon>Ranunculales</taxon>
        <taxon>Papaveraceae</taxon>
        <taxon>Papaveroideae</taxon>
        <taxon>Papaver</taxon>
    </lineage>
</organism>
<accession>A0A4Y7KJW7</accession>
<sequence length="82" mass="8981">MRVRSPGDFGLMKGYVGLHASKPSSISAPEEGPKYFNRFQASTEEGSFSAFQVTLGVSAETLNHGPVDLDITADRRKMKRYG</sequence>
<protein>
    <submittedName>
        <fullName evidence="1">Uncharacterized protein</fullName>
    </submittedName>
</protein>
<dbReference type="AlphaFoldDB" id="A0A4Y7KJW7"/>
<dbReference type="Gramene" id="RZC72358">
    <property type="protein sequence ID" value="RZC72358"/>
    <property type="gene ID" value="C5167_035535"/>
</dbReference>
<keyword evidence="2" id="KW-1185">Reference proteome</keyword>
<dbReference type="EMBL" id="CM010721">
    <property type="protein sequence ID" value="RZC72358.1"/>
    <property type="molecule type" value="Genomic_DNA"/>
</dbReference>
<name>A0A4Y7KJW7_PAPSO</name>
<evidence type="ECO:0000313" key="1">
    <source>
        <dbReference type="EMBL" id="RZC72358.1"/>
    </source>
</evidence>
<gene>
    <name evidence="1" type="ORF">C5167_035535</name>
</gene>
<evidence type="ECO:0000313" key="2">
    <source>
        <dbReference type="Proteomes" id="UP000316621"/>
    </source>
</evidence>